<keyword evidence="2" id="KW-0689">Ribosomal protein</keyword>
<dbReference type="GO" id="GO:0017148">
    <property type="term" value="P:negative regulation of translation"/>
    <property type="evidence" value="ECO:0007669"/>
    <property type="project" value="TreeGrafter"/>
</dbReference>
<evidence type="ECO:0000313" key="6">
    <source>
        <dbReference type="Proteomes" id="UP000266841"/>
    </source>
</evidence>
<accession>K0TK69</accession>
<name>K0TK69_THAOC</name>
<dbReference type="InterPro" id="IPR036899">
    <property type="entry name" value="Ribosomal_uL13_sf"/>
</dbReference>
<dbReference type="eggNOG" id="KOG3203">
    <property type="taxonomic scope" value="Eukaryota"/>
</dbReference>
<dbReference type="AlphaFoldDB" id="K0TK69"/>
<dbReference type="HAMAP" id="MF_01366">
    <property type="entry name" value="Ribosomal_uL13"/>
    <property type="match status" value="1"/>
</dbReference>
<dbReference type="EMBL" id="AGNL01003725">
    <property type="protein sequence ID" value="EJK74386.1"/>
    <property type="molecule type" value="Genomic_DNA"/>
</dbReference>
<feature type="compositionally biased region" description="Polar residues" evidence="4">
    <location>
        <begin position="174"/>
        <end position="197"/>
    </location>
</feature>
<dbReference type="OMA" id="PCAGRAD"/>
<proteinExistence type="inferred from homology"/>
<dbReference type="Proteomes" id="UP000266841">
    <property type="component" value="Unassembled WGS sequence"/>
</dbReference>
<dbReference type="NCBIfam" id="TIGR01066">
    <property type="entry name" value="rplM_bact"/>
    <property type="match status" value="1"/>
</dbReference>
<keyword evidence="3" id="KW-0687">Ribonucleoprotein</keyword>
<dbReference type="Pfam" id="PF00572">
    <property type="entry name" value="Ribosomal_L13"/>
    <property type="match status" value="1"/>
</dbReference>
<evidence type="ECO:0000256" key="1">
    <source>
        <dbReference type="ARBA" id="ARBA00006227"/>
    </source>
</evidence>
<feature type="region of interest" description="Disordered" evidence="4">
    <location>
        <begin position="142"/>
        <end position="197"/>
    </location>
</feature>
<evidence type="ECO:0008006" key="7">
    <source>
        <dbReference type="Google" id="ProtNLM"/>
    </source>
</evidence>
<keyword evidence="6" id="KW-1185">Reference proteome</keyword>
<organism evidence="5 6">
    <name type="scientific">Thalassiosira oceanica</name>
    <name type="common">Marine diatom</name>
    <dbReference type="NCBI Taxonomy" id="159749"/>
    <lineage>
        <taxon>Eukaryota</taxon>
        <taxon>Sar</taxon>
        <taxon>Stramenopiles</taxon>
        <taxon>Ochrophyta</taxon>
        <taxon>Bacillariophyta</taxon>
        <taxon>Coscinodiscophyceae</taxon>
        <taxon>Thalassiosirophycidae</taxon>
        <taxon>Thalassiosirales</taxon>
        <taxon>Thalassiosiraceae</taxon>
        <taxon>Thalassiosira</taxon>
    </lineage>
</organism>
<comment type="caution">
    <text evidence="5">The sequence shown here is derived from an EMBL/GenBank/DDBJ whole genome shotgun (WGS) entry which is preliminary data.</text>
</comment>
<dbReference type="GO" id="GO:0003735">
    <property type="term" value="F:structural constituent of ribosome"/>
    <property type="evidence" value="ECO:0007669"/>
    <property type="project" value="InterPro"/>
</dbReference>
<dbReference type="CDD" id="cd00392">
    <property type="entry name" value="Ribosomal_L13"/>
    <property type="match status" value="1"/>
</dbReference>
<reference evidence="5 6" key="1">
    <citation type="journal article" date="2012" name="Genome Biol.">
        <title>Genome and low-iron response of an oceanic diatom adapted to chronic iron limitation.</title>
        <authorList>
            <person name="Lommer M."/>
            <person name="Specht M."/>
            <person name="Roy A.S."/>
            <person name="Kraemer L."/>
            <person name="Andreson R."/>
            <person name="Gutowska M.A."/>
            <person name="Wolf J."/>
            <person name="Bergner S.V."/>
            <person name="Schilhabel M.B."/>
            <person name="Klostermeier U.C."/>
            <person name="Beiko R.G."/>
            <person name="Rosenstiel P."/>
            <person name="Hippler M."/>
            <person name="Laroche J."/>
        </authorList>
    </citation>
    <scope>NUCLEOTIDE SEQUENCE [LARGE SCALE GENOMIC DNA]</scope>
    <source>
        <strain evidence="5 6">CCMP1005</strain>
    </source>
</reference>
<dbReference type="PANTHER" id="PTHR11545:SF41">
    <property type="entry name" value="50S RIBOSOMAL PROTEIN L13, CHLOROPLASTIC"/>
    <property type="match status" value="1"/>
</dbReference>
<dbReference type="GO" id="GO:0003729">
    <property type="term" value="F:mRNA binding"/>
    <property type="evidence" value="ECO:0007669"/>
    <property type="project" value="TreeGrafter"/>
</dbReference>
<dbReference type="GO" id="GO:0005762">
    <property type="term" value="C:mitochondrial large ribosomal subunit"/>
    <property type="evidence" value="ECO:0007669"/>
    <property type="project" value="TreeGrafter"/>
</dbReference>
<evidence type="ECO:0000313" key="5">
    <source>
        <dbReference type="EMBL" id="EJK74386.1"/>
    </source>
</evidence>
<dbReference type="PANTHER" id="PTHR11545">
    <property type="entry name" value="RIBOSOMAL PROTEIN L13"/>
    <property type="match status" value="1"/>
</dbReference>
<gene>
    <name evidence="5" type="ORF">THAOC_03939</name>
</gene>
<dbReference type="SUPFAM" id="SSF52161">
    <property type="entry name" value="Ribosomal protein L13"/>
    <property type="match status" value="1"/>
</dbReference>
<sequence length="197" mass="22599">MHRRRRVDPCAGRADTKHRARLHELAHRAQSRITVGRLATVVAPILRGKHKPTFRPNGDCGDHVVIINADKVHLSGNKWKDKMYRWHTGYPGGLKERPARDMLERKPTEILKKAILGMLNRNNLRTSYMEPRLHIFAGPKHHHEAQLPKGTEPLPVHPRQRRGTFHYGMGPQYKYSNTTFQQGGKPVPSQSLNNDLN</sequence>
<evidence type="ECO:0000256" key="2">
    <source>
        <dbReference type="ARBA" id="ARBA00022980"/>
    </source>
</evidence>
<dbReference type="Gene3D" id="3.90.1180.10">
    <property type="entry name" value="Ribosomal protein L13"/>
    <property type="match status" value="1"/>
</dbReference>
<evidence type="ECO:0000256" key="4">
    <source>
        <dbReference type="SAM" id="MobiDB-lite"/>
    </source>
</evidence>
<dbReference type="OrthoDB" id="274622at2759"/>
<dbReference type="GO" id="GO:0006412">
    <property type="term" value="P:translation"/>
    <property type="evidence" value="ECO:0007669"/>
    <property type="project" value="InterPro"/>
</dbReference>
<dbReference type="InterPro" id="IPR005822">
    <property type="entry name" value="Ribosomal_uL13"/>
</dbReference>
<dbReference type="InterPro" id="IPR005823">
    <property type="entry name" value="Ribosomal_uL13_bac-type"/>
</dbReference>
<comment type="similarity">
    <text evidence="1">Belongs to the universal ribosomal protein uL13 family.</text>
</comment>
<protein>
    <recommendedName>
        <fullName evidence="7">50S ribosomal protein L13</fullName>
    </recommendedName>
</protein>
<evidence type="ECO:0000256" key="3">
    <source>
        <dbReference type="ARBA" id="ARBA00023274"/>
    </source>
</evidence>